<dbReference type="AlphaFoldDB" id="A0A5C6ZUV4"/>
<reference evidence="1 2" key="1">
    <citation type="submission" date="2019-08" db="EMBL/GenBank/DDBJ databases">
        <title>Genome sequence of Gillisia hiemivivida IC154 (type strain).</title>
        <authorList>
            <person name="Bowman J.P."/>
        </authorList>
    </citation>
    <scope>NUCLEOTIDE SEQUENCE [LARGE SCALE GENOMIC DNA]</scope>
    <source>
        <strain evidence="1 2">IC154</strain>
    </source>
</reference>
<keyword evidence="2" id="KW-1185">Reference proteome</keyword>
<organism evidence="1 2">
    <name type="scientific">Gillisia hiemivivida</name>
    <dbReference type="NCBI Taxonomy" id="291190"/>
    <lineage>
        <taxon>Bacteria</taxon>
        <taxon>Pseudomonadati</taxon>
        <taxon>Bacteroidota</taxon>
        <taxon>Flavobacteriia</taxon>
        <taxon>Flavobacteriales</taxon>
        <taxon>Flavobacteriaceae</taxon>
        <taxon>Gillisia</taxon>
    </lineage>
</organism>
<protein>
    <submittedName>
        <fullName evidence="1">Uncharacterized protein</fullName>
    </submittedName>
</protein>
<dbReference type="Proteomes" id="UP000321367">
    <property type="component" value="Unassembled WGS sequence"/>
</dbReference>
<proteinExistence type="predicted"/>
<dbReference type="RefSeq" id="WP_146932233.1">
    <property type="nucleotide sequence ID" value="NZ_CBCSHZ010000008.1"/>
</dbReference>
<evidence type="ECO:0000313" key="1">
    <source>
        <dbReference type="EMBL" id="TXD93771.1"/>
    </source>
</evidence>
<gene>
    <name evidence="1" type="ORF">ES724_08920</name>
</gene>
<accession>A0A5C6ZUV4</accession>
<evidence type="ECO:0000313" key="2">
    <source>
        <dbReference type="Proteomes" id="UP000321367"/>
    </source>
</evidence>
<dbReference type="EMBL" id="VORY01000008">
    <property type="protein sequence ID" value="TXD93771.1"/>
    <property type="molecule type" value="Genomic_DNA"/>
</dbReference>
<sequence length="141" mass="16263">MKYEIEFFKGLSQIEGLEKLLGISMIKYALISSVLKGVDPSTFKLENHMDHCLTLANEKYLLFIILDSNDFIITEINQAISLIDHYIPVVVKLEKDFETLGFKKEINLSIQKICETAIRKGVSNKNLFLIFLRVLFDNDPY</sequence>
<dbReference type="OrthoDB" id="1449363at2"/>
<name>A0A5C6ZUV4_9FLAO</name>
<comment type="caution">
    <text evidence="1">The sequence shown here is derived from an EMBL/GenBank/DDBJ whole genome shotgun (WGS) entry which is preliminary data.</text>
</comment>